<sequence>MNGRNNDMGRNGGGDYDDRDFGRTPDLNADAPGRRRTGRKRVCRYCADKALVIDYKDPQALKYFISERGKVVPRRISGNCARHQRKVTLSIKRARNIALLPFTVTA</sequence>
<dbReference type="PROSITE" id="PS00057">
    <property type="entry name" value="RIBOSOMAL_S18"/>
    <property type="match status" value="1"/>
</dbReference>
<keyword evidence="3 5" id="KW-0687">Ribonucleoprotein</keyword>
<dbReference type="SUPFAM" id="SSF46911">
    <property type="entry name" value="Ribosomal protein S18"/>
    <property type="match status" value="1"/>
</dbReference>
<dbReference type="GO" id="GO:0070181">
    <property type="term" value="F:small ribosomal subunit rRNA binding"/>
    <property type="evidence" value="ECO:0007669"/>
    <property type="project" value="TreeGrafter"/>
</dbReference>
<evidence type="ECO:0000313" key="8">
    <source>
        <dbReference type="EMBL" id="KYF65546.1"/>
    </source>
</evidence>
<name>A0A150QUY4_SORCE</name>
<dbReference type="PANTHER" id="PTHR13479:SF40">
    <property type="entry name" value="SMALL RIBOSOMAL SUBUNIT PROTEIN BS18M"/>
    <property type="match status" value="1"/>
</dbReference>
<dbReference type="InterPro" id="IPR001648">
    <property type="entry name" value="Ribosomal_bS18"/>
</dbReference>
<organism evidence="8 9">
    <name type="scientific">Sorangium cellulosum</name>
    <name type="common">Polyangium cellulosum</name>
    <dbReference type="NCBI Taxonomy" id="56"/>
    <lineage>
        <taxon>Bacteria</taxon>
        <taxon>Pseudomonadati</taxon>
        <taxon>Myxococcota</taxon>
        <taxon>Polyangia</taxon>
        <taxon>Polyangiales</taxon>
        <taxon>Polyangiaceae</taxon>
        <taxon>Sorangium</taxon>
    </lineage>
</organism>
<dbReference type="HAMAP" id="MF_00270">
    <property type="entry name" value="Ribosomal_bS18"/>
    <property type="match status" value="1"/>
</dbReference>
<evidence type="ECO:0000256" key="7">
    <source>
        <dbReference type="SAM" id="MobiDB-lite"/>
    </source>
</evidence>
<dbReference type="OrthoDB" id="9812008at2"/>
<gene>
    <name evidence="5" type="primary">rpsR</name>
    <name evidence="8" type="ORF">BE15_28980</name>
</gene>
<keyword evidence="2 5" id="KW-0689">Ribosomal protein</keyword>
<protein>
    <recommendedName>
        <fullName evidence="4 5">Small ribosomal subunit protein bS18</fullName>
    </recommendedName>
</protein>
<comment type="subunit">
    <text evidence="5">Part of the 30S ribosomal subunit. Forms a tight heterodimer with protein bS6.</text>
</comment>
<dbReference type="NCBIfam" id="TIGR00165">
    <property type="entry name" value="S18"/>
    <property type="match status" value="1"/>
</dbReference>
<comment type="function">
    <text evidence="5">Binds as a heterodimer with protein bS6 to the central domain of the 16S rRNA, where it helps stabilize the platform of the 30S subunit.</text>
</comment>
<reference evidence="8 9" key="1">
    <citation type="submission" date="2014-02" db="EMBL/GenBank/DDBJ databases">
        <title>The small core and large imbalanced accessory genome model reveals a collaborative survival strategy of Sorangium cellulosum strains in nature.</title>
        <authorList>
            <person name="Han K."/>
            <person name="Peng R."/>
            <person name="Blom J."/>
            <person name="Li Y.-Z."/>
        </authorList>
    </citation>
    <scope>NUCLEOTIDE SEQUENCE [LARGE SCALE GENOMIC DNA]</scope>
    <source>
        <strain evidence="8 9">So0008-312</strain>
    </source>
</reference>
<evidence type="ECO:0000256" key="1">
    <source>
        <dbReference type="ARBA" id="ARBA00005589"/>
    </source>
</evidence>
<evidence type="ECO:0000256" key="3">
    <source>
        <dbReference type="ARBA" id="ARBA00023274"/>
    </source>
</evidence>
<dbReference type="InterPro" id="IPR036870">
    <property type="entry name" value="Ribosomal_bS18_sf"/>
</dbReference>
<evidence type="ECO:0000313" key="9">
    <source>
        <dbReference type="Proteomes" id="UP000075260"/>
    </source>
</evidence>
<dbReference type="GO" id="GO:0022627">
    <property type="term" value="C:cytosolic small ribosomal subunit"/>
    <property type="evidence" value="ECO:0007669"/>
    <property type="project" value="TreeGrafter"/>
</dbReference>
<dbReference type="Proteomes" id="UP000075260">
    <property type="component" value="Unassembled WGS sequence"/>
</dbReference>
<dbReference type="GO" id="GO:0006412">
    <property type="term" value="P:translation"/>
    <property type="evidence" value="ECO:0007669"/>
    <property type="project" value="UniProtKB-UniRule"/>
</dbReference>
<dbReference type="PRINTS" id="PR00974">
    <property type="entry name" value="RIBOSOMALS18"/>
</dbReference>
<dbReference type="GO" id="GO:0003735">
    <property type="term" value="F:structural constituent of ribosome"/>
    <property type="evidence" value="ECO:0007669"/>
    <property type="project" value="InterPro"/>
</dbReference>
<evidence type="ECO:0000256" key="4">
    <source>
        <dbReference type="ARBA" id="ARBA00035141"/>
    </source>
</evidence>
<feature type="region of interest" description="Disordered" evidence="7">
    <location>
        <begin position="1"/>
        <end position="39"/>
    </location>
</feature>
<dbReference type="RefSeq" id="WP_061611043.1">
    <property type="nucleotide sequence ID" value="NZ_CP162579.1"/>
</dbReference>
<comment type="caution">
    <text evidence="8">The sequence shown here is derived from an EMBL/GenBank/DDBJ whole genome shotgun (WGS) entry which is preliminary data.</text>
</comment>
<dbReference type="AlphaFoldDB" id="A0A150QUY4"/>
<keyword evidence="5" id="KW-0699">rRNA-binding</keyword>
<dbReference type="EMBL" id="JEMA01000826">
    <property type="protein sequence ID" value="KYF65546.1"/>
    <property type="molecule type" value="Genomic_DNA"/>
</dbReference>
<dbReference type="Pfam" id="PF01084">
    <property type="entry name" value="Ribosomal_S18"/>
    <property type="match status" value="1"/>
</dbReference>
<accession>A0A150QUY4</accession>
<evidence type="ECO:0000256" key="2">
    <source>
        <dbReference type="ARBA" id="ARBA00022980"/>
    </source>
</evidence>
<dbReference type="Gene3D" id="4.10.640.10">
    <property type="entry name" value="Ribosomal protein S18"/>
    <property type="match status" value="1"/>
</dbReference>
<evidence type="ECO:0000256" key="6">
    <source>
        <dbReference type="RuleBase" id="RU003910"/>
    </source>
</evidence>
<keyword evidence="5" id="KW-0694">RNA-binding</keyword>
<dbReference type="PANTHER" id="PTHR13479">
    <property type="entry name" value="30S RIBOSOMAL PROTEIN S18"/>
    <property type="match status" value="1"/>
</dbReference>
<evidence type="ECO:0000256" key="5">
    <source>
        <dbReference type="HAMAP-Rule" id="MF_00270"/>
    </source>
</evidence>
<comment type="similarity">
    <text evidence="1 5 6">Belongs to the bacterial ribosomal protein bS18 family.</text>
</comment>
<dbReference type="InterPro" id="IPR018275">
    <property type="entry name" value="Ribosomal_bS18_CS"/>
</dbReference>
<proteinExistence type="inferred from homology"/>